<dbReference type="Proteomes" id="UP001058974">
    <property type="component" value="Chromosome 1"/>
</dbReference>
<comment type="caution">
    <text evidence="3">The sequence shown here is derived from an EMBL/GenBank/DDBJ whole genome shotgun (WGS) entry which is preliminary data.</text>
</comment>
<dbReference type="GO" id="GO:0016020">
    <property type="term" value="C:membrane"/>
    <property type="evidence" value="ECO:0007669"/>
    <property type="project" value="InterPro"/>
</dbReference>
<name>A0A9D5BN16_PEA</name>
<dbReference type="Gramene" id="Psat01G0455400-T1">
    <property type="protein sequence ID" value="KAI5446752.1"/>
    <property type="gene ID" value="KIW84_014554"/>
</dbReference>
<dbReference type="AlphaFoldDB" id="A0A9D5BN16"/>
<dbReference type="InterPro" id="IPR002528">
    <property type="entry name" value="MATE_fam"/>
</dbReference>
<keyword evidence="2" id="KW-0472">Membrane</keyword>
<evidence type="ECO:0000256" key="1">
    <source>
        <dbReference type="ARBA" id="ARBA00010199"/>
    </source>
</evidence>
<evidence type="ECO:0000256" key="2">
    <source>
        <dbReference type="SAM" id="Phobius"/>
    </source>
</evidence>
<keyword evidence="2" id="KW-0812">Transmembrane</keyword>
<evidence type="ECO:0000313" key="3">
    <source>
        <dbReference type="EMBL" id="KAI5446752.1"/>
    </source>
</evidence>
<keyword evidence="4" id="KW-1185">Reference proteome</keyword>
<proteinExistence type="inferred from homology"/>
<gene>
    <name evidence="3" type="ORF">KIW84_014554</name>
</gene>
<organism evidence="3 4">
    <name type="scientific">Pisum sativum</name>
    <name type="common">Garden pea</name>
    <name type="synonym">Lathyrus oleraceus</name>
    <dbReference type="NCBI Taxonomy" id="3888"/>
    <lineage>
        <taxon>Eukaryota</taxon>
        <taxon>Viridiplantae</taxon>
        <taxon>Streptophyta</taxon>
        <taxon>Embryophyta</taxon>
        <taxon>Tracheophyta</taxon>
        <taxon>Spermatophyta</taxon>
        <taxon>Magnoliopsida</taxon>
        <taxon>eudicotyledons</taxon>
        <taxon>Gunneridae</taxon>
        <taxon>Pentapetalae</taxon>
        <taxon>rosids</taxon>
        <taxon>fabids</taxon>
        <taxon>Fabales</taxon>
        <taxon>Fabaceae</taxon>
        <taxon>Papilionoideae</taxon>
        <taxon>50 kb inversion clade</taxon>
        <taxon>NPAAA clade</taxon>
        <taxon>Hologalegina</taxon>
        <taxon>IRL clade</taxon>
        <taxon>Fabeae</taxon>
        <taxon>Lathyrus</taxon>
    </lineage>
</organism>
<comment type="similarity">
    <text evidence="1">Belongs to the multi antimicrobial extrusion (MATE) (TC 2.A.66.1) family.</text>
</comment>
<accession>A0A9D5BN16</accession>
<feature type="transmembrane region" description="Helical" evidence="2">
    <location>
        <begin position="38"/>
        <end position="61"/>
    </location>
</feature>
<dbReference type="PANTHER" id="PTHR11206">
    <property type="entry name" value="MULTIDRUG RESISTANCE PROTEIN"/>
    <property type="match status" value="1"/>
</dbReference>
<reference evidence="3 4" key="1">
    <citation type="journal article" date="2022" name="Nat. Genet.">
        <title>Improved pea reference genome and pan-genome highlight genomic features and evolutionary characteristics.</title>
        <authorList>
            <person name="Yang T."/>
            <person name="Liu R."/>
            <person name="Luo Y."/>
            <person name="Hu S."/>
            <person name="Wang D."/>
            <person name="Wang C."/>
            <person name="Pandey M.K."/>
            <person name="Ge S."/>
            <person name="Xu Q."/>
            <person name="Li N."/>
            <person name="Li G."/>
            <person name="Huang Y."/>
            <person name="Saxena R.K."/>
            <person name="Ji Y."/>
            <person name="Li M."/>
            <person name="Yan X."/>
            <person name="He Y."/>
            <person name="Liu Y."/>
            <person name="Wang X."/>
            <person name="Xiang C."/>
            <person name="Varshney R.K."/>
            <person name="Ding H."/>
            <person name="Gao S."/>
            <person name="Zong X."/>
        </authorList>
    </citation>
    <scope>NUCLEOTIDE SEQUENCE [LARGE SCALE GENOMIC DNA]</scope>
    <source>
        <strain evidence="3 4">cv. Zhongwan 6</strain>
    </source>
</reference>
<dbReference type="GO" id="GO:0015297">
    <property type="term" value="F:antiporter activity"/>
    <property type="evidence" value="ECO:0007669"/>
    <property type="project" value="InterPro"/>
</dbReference>
<sequence length="192" mass="20438">MLASLGLPPGKVIFSIPPYVIVRISNELGAAHPRVAKFSVYVVNGNSVLISIALSAIILIFRVVLSKLFTSDAEVIDEVSALTPLLCISVLLNGIQPILSGVAIGSGWQALVAYVNLACYYVIGLTVGCVLGFKTSLGVAGIWWGMILGVFIQTVTLIILTARTDWTAEVEKAVVRVKRSAEDTLDQLVANI</sequence>
<feature type="transmembrane region" description="Helical" evidence="2">
    <location>
        <begin position="139"/>
        <end position="162"/>
    </location>
</feature>
<feature type="transmembrane region" description="Helical" evidence="2">
    <location>
        <begin position="111"/>
        <end position="133"/>
    </location>
</feature>
<dbReference type="Pfam" id="PF01554">
    <property type="entry name" value="MatE"/>
    <property type="match status" value="1"/>
</dbReference>
<protein>
    <submittedName>
        <fullName evidence="3">Protein DETOXIFICATION 41</fullName>
    </submittedName>
</protein>
<dbReference type="EMBL" id="JAMSHJ010000001">
    <property type="protein sequence ID" value="KAI5446752.1"/>
    <property type="molecule type" value="Genomic_DNA"/>
</dbReference>
<feature type="transmembrane region" description="Helical" evidence="2">
    <location>
        <begin position="81"/>
        <end position="104"/>
    </location>
</feature>
<keyword evidence="2" id="KW-1133">Transmembrane helix</keyword>
<dbReference type="GO" id="GO:0042910">
    <property type="term" value="F:xenobiotic transmembrane transporter activity"/>
    <property type="evidence" value="ECO:0007669"/>
    <property type="project" value="InterPro"/>
</dbReference>
<evidence type="ECO:0000313" key="4">
    <source>
        <dbReference type="Proteomes" id="UP001058974"/>
    </source>
</evidence>